<organism evidence="2 3">
    <name type="scientific">Candidatus Caccopulliclostridium gallistercoris</name>
    <dbReference type="NCBI Taxonomy" id="2840719"/>
    <lineage>
        <taxon>Bacteria</taxon>
        <taxon>Bacillati</taxon>
        <taxon>Bacillota</taxon>
        <taxon>Clostridia</taxon>
        <taxon>Candidatus Caccopulliclostridium</taxon>
    </lineage>
</organism>
<dbReference type="GO" id="GO:0016747">
    <property type="term" value="F:acyltransferase activity, transferring groups other than amino-acyl groups"/>
    <property type="evidence" value="ECO:0007669"/>
    <property type="project" value="InterPro"/>
</dbReference>
<reference evidence="2" key="2">
    <citation type="journal article" date="2021" name="PeerJ">
        <title>Extensive microbial diversity within the chicken gut microbiome revealed by metagenomics and culture.</title>
        <authorList>
            <person name="Gilroy R."/>
            <person name="Ravi A."/>
            <person name="Getino M."/>
            <person name="Pursley I."/>
            <person name="Horton D.L."/>
            <person name="Alikhan N.F."/>
            <person name="Baker D."/>
            <person name="Gharbi K."/>
            <person name="Hall N."/>
            <person name="Watson M."/>
            <person name="Adriaenssens E.M."/>
            <person name="Foster-Nyarko E."/>
            <person name="Jarju S."/>
            <person name="Secka A."/>
            <person name="Antonio M."/>
            <person name="Oren A."/>
            <person name="Chaudhuri R.R."/>
            <person name="La Ragione R."/>
            <person name="Hildebrand F."/>
            <person name="Pallen M.J."/>
        </authorList>
    </citation>
    <scope>NUCLEOTIDE SEQUENCE</scope>
    <source>
        <strain evidence="2">CHK186-9395</strain>
    </source>
</reference>
<sequence>MNIKDLTLKDNNINLEEYLNFYNYVKANMKDPSWLGNFNEEKLINILNMGGKICVYYLNDEIVCSMMFIPSDEQTLKLFNLPYNKAEVGECGPIMVNNKYIGYGLQAQMLDELDKFCKEKGYNYVLTTIAPNNSYSINNFIKKGYKKIDEFILKRGVRSLYLKRV</sequence>
<dbReference type="AlphaFoldDB" id="A0A9D1NEW2"/>
<evidence type="ECO:0000259" key="1">
    <source>
        <dbReference type="PROSITE" id="PS51186"/>
    </source>
</evidence>
<protein>
    <recommendedName>
        <fullName evidence="1">N-acetyltransferase domain-containing protein</fullName>
    </recommendedName>
</protein>
<dbReference type="EMBL" id="DVOJ01000015">
    <property type="protein sequence ID" value="HIV01785.1"/>
    <property type="molecule type" value="Genomic_DNA"/>
</dbReference>
<accession>A0A9D1NEW2</accession>
<gene>
    <name evidence="2" type="ORF">IAA62_04455</name>
</gene>
<dbReference type="Proteomes" id="UP000886861">
    <property type="component" value="Unassembled WGS sequence"/>
</dbReference>
<dbReference type="InterPro" id="IPR000182">
    <property type="entry name" value="GNAT_dom"/>
</dbReference>
<evidence type="ECO:0000313" key="2">
    <source>
        <dbReference type="EMBL" id="HIV01785.1"/>
    </source>
</evidence>
<reference evidence="2" key="1">
    <citation type="submission" date="2020-10" db="EMBL/GenBank/DDBJ databases">
        <authorList>
            <person name="Gilroy R."/>
        </authorList>
    </citation>
    <scope>NUCLEOTIDE SEQUENCE</scope>
    <source>
        <strain evidence="2">CHK186-9395</strain>
    </source>
</reference>
<dbReference type="Gene3D" id="3.40.630.30">
    <property type="match status" value="1"/>
</dbReference>
<dbReference type="Pfam" id="PF00583">
    <property type="entry name" value="Acetyltransf_1"/>
    <property type="match status" value="1"/>
</dbReference>
<proteinExistence type="predicted"/>
<feature type="domain" description="N-acetyltransferase" evidence="1">
    <location>
        <begin position="1"/>
        <end position="165"/>
    </location>
</feature>
<dbReference type="PROSITE" id="PS51186">
    <property type="entry name" value="GNAT"/>
    <property type="match status" value="1"/>
</dbReference>
<name>A0A9D1NEW2_9FIRM</name>
<dbReference type="SUPFAM" id="SSF55729">
    <property type="entry name" value="Acyl-CoA N-acyltransferases (Nat)"/>
    <property type="match status" value="1"/>
</dbReference>
<dbReference type="InterPro" id="IPR016181">
    <property type="entry name" value="Acyl_CoA_acyltransferase"/>
</dbReference>
<evidence type="ECO:0000313" key="3">
    <source>
        <dbReference type="Proteomes" id="UP000886861"/>
    </source>
</evidence>
<comment type="caution">
    <text evidence="2">The sequence shown here is derived from an EMBL/GenBank/DDBJ whole genome shotgun (WGS) entry which is preliminary data.</text>
</comment>